<evidence type="ECO:0000313" key="5">
    <source>
        <dbReference type="EMBL" id="AEP08596.1"/>
    </source>
</evidence>
<dbReference type="InterPro" id="IPR035068">
    <property type="entry name" value="TldD/PmbA_N"/>
</dbReference>
<dbReference type="Pfam" id="PF19289">
    <property type="entry name" value="PmbA_TldD_3rd"/>
    <property type="match status" value="1"/>
</dbReference>
<name>G2KQ54_MICAA</name>
<evidence type="ECO:0000259" key="2">
    <source>
        <dbReference type="Pfam" id="PF01523"/>
    </source>
</evidence>
<dbReference type="STRING" id="856793.MICA_250"/>
<dbReference type="PANTHER" id="PTHR43421">
    <property type="entry name" value="METALLOPROTEASE PMBA"/>
    <property type="match status" value="1"/>
</dbReference>
<evidence type="ECO:0000259" key="3">
    <source>
        <dbReference type="Pfam" id="PF19289"/>
    </source>
</evidence>
<gene>
    <name evidence="5" type="ordered locus">MICA_250</name>
</gene>
<dbReference type="InterPro" id="IPR002510">
    <property type="entry name" value="Metalloprtase-TldD/E_N"/>
</dbReference>
<dbReference type="PANTHER" id="PTHR43421:SF1">
    <property type="entry name" value="METALLOPROTEASE PMBA"/>
    <property type="match status" value="1"/>
</dbReference>
<dbReference type="InterPro" id="IPR047657">
    <property type="entry name" value="PmbA"/>
</dbReference>
<dbReference type="OrthoDB" id="9803618at2"/>
<evidence type="ECO:0000256" key="1">
    <source>
        <dbReference type="ARBA" id="ARBA00005836"/>
    </source>
</evidence>
<dbReference type="RefSeq" id="WP_014101819.1">
    <property type="nucleotide sequence ID" value="NC_016026.1"/>
</dbReference>
<dbReference type="Proteomes" id="UP000009286">
    <property type="component" value="Chromosome"/>
</dbReference>
<dbReference type="InterPro" id="IPR036059">
    <property type="entry name" value="TldD/PmbA_sf"/>
</dbReference>
<dbReference type="Gene3D" id="3.30.2290.10">
    <property type="entry name" value="PmbA/TldD superfamily"/>
    <property type="match status" value="1"/>
</dbReference>
<organism evidence="5 6">
    <name type="scientific">Micavibrio aeruginosavorus (strain ARL-13)</name>
    <dbReference type="NCBI Taxonomy" id="856793"/>
    <lineage>
        <taxon>Bacteria</taxon>
        <taxon>Pseudomonadati</taxon>
        <taxon>Bdellovibrionota</taxon>
        <taxon>Bdellovibrionia</taxon>
        <taxon>Bdellovibrionales</taxon>
        <taxon>Pseudobdellovibrionaceae</taxon>
        <taxon>Micavibrio</taxon>
    </lineage>
</organism>
<comment type="similarity">
    <text evidence="1">Belongs to the peptidase U62 family.</text>
</comment>
<dbReference type="AlphaFoldDB" id="G2KQ54"/>
<dbReference type="GO" id="GO:0006508">
    <property type="term" value="P:proteolysis"/>
    <property type="evidence" value="ECO:0007669"/>
    <property type="project" value="InterPro"/>
</dbReference>
<keyword evidence="6" id="KW-1185">Reference proteome</keyword>
<evidence type="ECO:0000313" key="6">
    <source>
        <dbReference type="Proteomes" id="UP000009286"/>
    </source>
</evidence>
<feature type="domain" description="Metalloprotease TldD/E C-terminal" evidence="3">
    <location>
        <begin position="236"/>
        <end position="440"/>
    </location>
</feature>
<dbReference type="InterPro" id="IPR045569">
    <property type="entry name" value="Metalloprtase-TldD/E_C"/>
</dbReference>
<protein>
    <submittedName>
        <fullName evidence="5">Modulator of DNA gyrase family protein</fullName>
    </submittedName>
</protein>
<proteinExistence type="inferred from homology"/>
<dbReference type="HOGENOM" id="CLU_026425_0_0_5"/>
<sequence length="440" mass="47315">MKTTKQMTEMTDTLARILDKIKKIDGVDHAEASYSVSEAREVGVRMGQIEKMETAESLGVSMQAWIGNQTASTSLSSLSPDDIDAAIASMHAAIKLAEQDPERRPLDPSMLATIRHNDRLDLYDPRVPTAGDMLDRARTAESAALSVAKITNSEGGSASWHKSTSVSLDTDGVIFTNRGTFHSMNAVVIAEENGAMERDYDYGVAIHGNDLPDAATIGRNAGTKAAAALNPQKGLSGRYPVLFAPDMAAGLLGHFASAVQGGVLRYKRTFMNLDEIGTELFAPGITIIDNPHLKRGLGSKMYNGLSMATQNRTLVENGVLRGVFMGLKDSRHFGMAPTGGASNLTIEPGMKLAEMFADIKDGLYVTGLMGQGINLINGDYSRAAQGFWIRDGQIAFAVSNVPIAGNLREMFKHMVAADDLDRFKRKVSSPTLRVDGMTIA</sequence>
<dbReference type="SUPFAM" id="SSF111283">
    <property type="entry name" value="Putative modulator of DNA gyrase, PmbA/TldD"/>
    <property type="match status" value="1"/>
</dbReference>
<dbReference type="GO" id="GO:0008237">
    <property type="term" value="F:metallopeptidase activity"/>
    <property type="evidence" value="ECO:0007669"/>
    <property type="project" value="InterPro"/>
</dbReference>
<evidence type="ECO:0000259" key="4">
    <source>
        <dbReference type="Pfam" id="PF19290"/>
    </source>
</evidence>
<dbReference type="InterPro" id="IPR045570">
    <property type="entry name" value="Metalloprtase-TldD/E_cen_dom"/>
</dbReference>
<dbReference type="eggNOG" id="COG0312">
    <property type="taxonomic scope" value="Bacteria"/>
</dbReference>
<reference evidence="5 6" key="1">
    <citation type="journal article" date="2011" name="BMC Genomics">
        <title>Genomic insights into an obligate epibiotic bacterial predator: Micavibrio aeruginosavorus ARL-13.</title>
        <authorList>
            <person name="Wang Z."/>
            <person name="Kadouri D."/>
            <person name="Wu M."/>
        </authorList>
    </citation>
    <scope>NUCLEOTIDE SEQUENCE [LARGE SCALE GENOMIC DNA]</scope>
    <source>
        <strain evidence="5 6">ARL-13</strain>
    </source>
</reference>
<dbReference type="KEGG" id="mai:MICA_250"/>
<accession>G2KQ54</accession>
<dbReference type="Pfam" id="PF01523">
    <property type="entry name" value="PmbA_TldD_1st"/>
    <property type="match status" value="1"/>
</dbReference>
<dbReference type="EMBL" id="CP002382">
    <property type="protein sequence ID" value="AEP08596.1"/>
    <property type="molecule type" value="Genomic_DNA"/>
</dbReference>
<dbReference type="Pfam" id="PF19290">
    <property type="entry name" value="PmbA_TldD_2nd"/>
    <property type="match status" value="1"/>
</dbReference>
<feature type="domain" description="Metalloprotease TldD/E N-terminal" evidence="2">
    <location>
        <begin position="30"/>
        <end position="92"/>
    </location>
</feature>
<feature type="domain" description="Metalloprotease TldD/E central" evidence="4">
    <location>
        <begin position="124"/>
        <end position="229"/>
    </location>
</feature>
<dbReference type="GO" id="GO:0005829">
    <property type="term" value="C:cytosol"/>
    <property type="evidence" value="ECO:0007669"/>
    <property type="project" value="TreeGrafter"/>
</dbReference>